<evidence type="ECO:0000313" key="8">
    <source>
        <dbReference type="Proteomes" id="UP000829685"/>
    </source>
</evidence>
<reference evidence="7" key="1">
    <citation type="submission" date="2021-03" db="EMBL/GenBank/DDBJ databases">
        <title>Revisited historic fungal species revealed as producer of novel bioactive compounds through whole genome sequencing and comparative genomics.</title>
        <authorList>
            <person name="Vignolle G.A."/>
            <person name="Hochenegger N."/>
            <person name="Mach R.L."/>
            <person name="Mach-Aigner A.R."/>
            <person name="Javad Rahimi M."/>
            <person name="Salim K.A."/>
            <person name="Chan C.M."/>
            <person name="Lim L.B.L."/>
            <person name="Cai F."/>
            <person name="Druzhinina I.S."/>
            <person name="U'Ren J.M."/>
            <person name="Derntl C."/>
        </authorList>
    </citation>
    <scope>NUCLEOTIDE SEQUENCE</scope>
    <source>
        <strain evidence="7">TUCIM 5799</strain>
    </source>
</reference>
<evidence type="ECO:0000256" key="3">
    <source>
        <dbReference type="ARBA" id="ARBA00022617"/>
    </source>
</evidence>
<dbReference type="Gene3D" id="1.10.630.10">
    <property type="entry name" value="Cytochrome P450"/>
    <property type="match status" value="1"/>
</dbReference>
<dbReference type="GO" id="GO:0020037">
    <property type="term" value="F:heme binding"/>
    <property type="evidence" value="ECO:0007669"/>
    <property type="project" value="InterPro"/>
</dbReference>
<dbReference type="PANTHER" id="PTHR24305:SF232">
    <property type="entry name" value="P450, PUTATIVE (EUROFUNG)-RELATED"/>
    <property type="match status" value="1"/>
</dbReference>
<evidence type="ECO:0000313" key="7">
    <source>
        <dbReference type="EMBL" id="KAI1865707.1"/>
    </source>
</evidence>
<dbReference type="InterPro" id="IPR001128">
    <property type="entry name" value="Cyt_P450"/>
</dbReference>
<evidence type="ECO:0000256" key="5">
    <source>
        <dbReference type="ARBA" id="ARBA00023004"/>
    </source>
</evidence>
<evidence type="ECO:0000256" key="1">
    <source>
        <dbReference type="ARBA" id="ARBA00001971"/>
    </source>
</evidence>
<dbReference type="InterPro" id="IPR036396">
    <property type="entry name" value="Cyt_P450_sf"/>
</dbReference>
<evidence type="ECO:0000256" key="6">
    <source>
        <dbReference type="PIRSR" id="PIRSR602401-1"/>
    </source>
</evidence>
<accession>A0A9Q0ANZ3</accession>
<name>A0A9Q0ANZ3_9PEZI</name>
<dbReference type="OrthoDB" id="3934656at2759"/>
<dbReference type="Proteomes" id="UP000829685">
    <property type="component" value="Unassembled WGS sequence"/>
</dbReference>
<dbReference type="EMBL" id="JAFIMR010000021">
    <property type="protein sequence ID" value="KAI1865707.1"/>
    <property type="molecule type" value="Genomic_DNA"/>
</dbReference>
<comment type="cofactor">
    <cofactor evidence="1 6">
        <name>heme</name>
        <dbReference type="ChEBI" id="CHEBI:30413"/>
    </cofactor>
</comment>
<sequence>MIQLHDRHGHFIRIAHNELSVSHPDAVKKILLSPLRKADWYTIIAFPDGRYQNPMSTTDPKKKIERSKNLVPGYNISNLLQSEAAIDDNIHLFRSWLDKFSANGQPINLDQYFAYLTNDNVGEVVFSKSFGFLREGKDIGNTIQNSLGHNAYVAIMGFYGWLHTLLVGNSFVTWLGIMPYGHIIETAMNSVKDRQRNVDARFDLMSHWLRALDEHSDRMSVRDVHAAVFNNIAAGADTVACGLQSFVYHMIRHPTAWQRVRDEIIGAGLLDENTIVSFTDAQKLPYLQACITEALRVFGPVPMGLPRVVGPEGLYIGGKPLPGGTIVSVNPHVIHQSKEIWGPDAREFNPERWLSEDSAKMQKYWIPFGAGYASCPGQNIARIELSKITATIVRDYDIHLVDKAQEWKYKAYFTVVPHSWPVYVNRAKSGQ</sequence>
<dbReference type="InterPro" id="IPR002401">
    <property type="entry name" value="Cyt_P450_E_grp-I"/>
</dbReference>
<dbReference type="CDD" id="cd11060">
    <property type="entry name" value="CYP57A1-like"/>
    <property type="match status" value="1"/>
</dbReference>
<protein>
    <submittedName>
        <fullName evidence="7">Uncharacterized protein</fullName>
    </submittedName>
</protein>
<dbReference type="PRINTS" id="PR00463">
    <property type="entry name" value="EP450I"/>
</dbReference>
<dbReference type="PANTHER" id="PTHR24305">
    <property type="entry name" value="CYTOCHROME P450"/>
    <property type="match status" value="1"/>
</dbReference>
<keyword evidence="4 6" id="KW-0479">Metal-binding</keyword>
<evidence type="ECO:0000256" key="2">
    <source>
        <dbReference type="ARBA" id="ARBA00010617"/>
    </source>
</evidence>
<dbReference type="SUPFAM" id="SSF48264">
    <property type="entry name" value="Cytochrome P450"/>
    <property type="match status" value="1"/>
</dbReference>
<dbReference type="GO" id="GO:0005506">
    <property type="term" value="F:iron ion binding"/>
    <property type="evidence" value="ECO:0007669"/>
    <property type="project" value="InterPro"/>
</dbReference>
<gene>
    <name evidence="7" type="ORF">JX265_008030</name>
</gene>
<feature type="binding site" description="axial binding residue" evidence="6">
    <location>
        <position position="375"/>
    </location>
    <ligand>
        <name>heme</name>
        <dbReference type="ChEBI" id="CHEBI:30413"/>
    </ligand>
    <ligandPart>
        <name>Fe</name>
        <dbReference type="ChEBI" id="CHEBI:18248"/>
    </ligandPart>
</feature>
<dbReference type="AlphaFoldDB" id="A0A9Q0ANZ3"/>
<proteinExistence type="inferred from homology"/>
<evidence type="ECO:0000256" key="4">
    <source>
        <dbReference type="ARBA" id="ARBA00022723"/>
    </source>
</evidence>
<keyword evidence="3 6" id="KW-0349">Heme</keyword>
<dbReference type="PRINTS" id="PR00385">
    <property type="entry name" value="P450"/>
</dbReference>
<keyword evidence="8" id="KW-1185">Reference proteome</keyword>
<keyword evidence="5 6" id="KW-0408">Iron</keyword>
<dbReference type="GO" id="GO:0004497">
    <property type="term" value="F:monooxygenase activity"/>
    <property type="evidence" value="ECO:0007669"/>
    <property type="project" value="InterPro"/>
</dbReference>
<organism evidence="7 8">
    <name type="scientific">Neoarthrinium moseri</name>
    <dbReference type="NCBI Taxonomy" id="1658444"/>
    <lineage>
        <taxon>Eukaryota</taxon>
        <taxon>Fungi</taxon>
        <taxon>Dikarya</taxon>
        <taxon>Ascomycota</taxon>
        <taxon>Pezizomycotina</taxon>
        <taxon>Sordariomycetes</taxon>
        <taxon>Xylariomycetidae</taxon>
        <taxon>Amphisphaeriales</taxon>
        <taxon>Apiosporaceae</taxon>
        <taxon>Neoarthrinium</taxon>
    </lineage>
</organism>
<comment type="caution">
    <text evidence="7">The sequence shown here is derived from an EMBL/GenBank/DDBJ whole genome shotgun (WGS) entry which is preliminary data.</text>
</comment>
<comment type="similarity">
    <text evidence="2">Belongs to the cytochrome P450 family.</text>
</comment>
<dbReference type="GO" id="GO:0016705">
    <property type="term" value="F:oxidoreductase activity, acting on paired donors, with incorporation or reduction of molecular oxygen"/>
    <property type="evidence" value="ECO:0007669"/>
    <property type="project" value="InterPro"/>
</dbReference>
<dbReference type="InterPro" id="IPR050121">
    <property type="entry name" value="Cytochrome_P450_monoxygenase"/>
</dbReference>
<dbReference type="Pfam" id="PF00067">
    <property type="entry name" value="p450"/>
    <property type="match status" value="1"/>
</dbReference>